<dbReference type="PROSITE" id="PS51257">
    <property type="entry name" value="PROKAR_LIPOPROTEIN"/>
    <property type="match status" value="1"/>
</dbReference>
<proteinExistence type="predicted"/>
<protein>
    <submittedName>
        <fullName evidence="1">Uncharacterized protein</fullName>
    </submittedName>
</protein>
<gene>
    <name evidence="1" type="ORF">BOLC6T35907H</name>
</gene>
<accession>A0A3P6GQG1</accession>
<dbReference type="EMBL" id="LR031880">
    <property type="protein sequence ID" value="VDD60454.1"/>
    <property type="molecule type" value="Genomic_DNA"/>
</dbReference>
<name>A0A3P6GQG1_BRAOL</name>
<reference evidence="1" key="1">
    <citation type="submission" date="2018-11" db="EMBL/GenBank/DDBJ databases">
        <authorList>
            <consortium name="Genoscope - CEA"/>
            <person name="William W."/>
        </authorList>
    </citation>
    <scope>NUCLEOTIDE SEQUENCE</scope>
</reference>
<evidence type="ECO:0000313" key="1">
    <source>
        <dbReference type="EMBL" id="VDD60454.1"/>
    </source>
</evidence>
<organism evidence="1">
    <name type="scientific">Brassica oleracea</name>
    <name type="common">Wild cabbage</name>
    <dbReference type="NCBI Taxonomy" id="3712"/>
    <lineage>
        <taxon>Eukaryota</taxon>
        <taxon>Viridiplantae</taxon>
        <taxon>Streptophyta</taxon>
        <taxon>Embryophyta</taxon>
        <taxon>Tracheophyta</taxon>
        <taxon>Spermatophyta</taxon>
        <taxon>Magnoliopsida</taxon>
        <taxon>eudicotyledons</taxon>
        <taxon>Gunneridae</taxon>
        <taxon>Pentapetalae</taxon>
        <taxon>rosids</taxon>
        <taxon>malvids</taxon>
        <taxon>Brassicales</taxon>
        <taxon>Brassicaceae</taxon>
        <taxon>Brassiceae</taxon>
        <taxon>Brassica</taxon>
    </lineage>
</organism>
<sequence>MPRLKLLQELVPGYDKSLYADSGYGGSTSLLGCKE</sequence>
<dbReference type="AlphaFoldDB" id="A0A3P6GQG1"/>